<dbReference type="InterPro" id="IPR014730">
    <property type="entry name" value="ETF_a/b_N"/>
</dbReference>
<proteinExistence type="inferred from homology"/>
<dbReference type="SMART" id="SM00893">
    <property type="entry name" value="ETF"/>
    <property type="match status" value="1"/>
</dbReference>
<dbReference type="Pfam" id="PF01012">
    <property type="entry name" value="ETF"/>
    <property type="match status" value="1"/>
</dbReference>
<reference evidence="3" key="2">
    <citation type="journal article" date="2021" name="PeerJ">
        <title>Extensive microbial diversity within the chicken gut microbiome revealed by metagenomics and culture.</title>
        <authorList>
            <person name="Gilroy R."/>
            <person name="Ravi A."/>
            <person name="Getino M."/>
            <person name="Pursley I."/>
            <person name="Horton D.L."/>
            <person name="Alikhan N.F."/>
            <person name="Baker D."/>
            <person name="Gharbi K."/>
            <person name="Hall N."/>
            <person name="Watson M."/>
            <person name="Adriaenssens E.M."/>
            <person name="Foster-Nyarko E."/>
            <person name="Jarju S."/>
            <person name="Secka A."/>
            <person name="Antonio M."/>
            <person name="Oren A."/>
            <person name="Chaudhuri R.R."/>
            <person name="La Ragione R."/>
            <person name="Hildebrand F."/>
            <person name="Pallen M.J."/>
        </authorList>
    </citation>
    <scope>NUCLEOTIDE SEQUENCE</scope>
    <source>
        <strain evidence="3">10192</strain>
    </source>
</reference>
<dbReference type="PANTHER" id="PTHR21294:SF17">
    <property type="entry name" value="PROTEIN FIXA"/>
    <property type="match status" value="1"/>
</dbReference>
<accession>A0A9D9DQS9</accession>
<dbReference type="AlphaFoldDB" id="A0A9D9DQS9"/>
<dbReference type="PIRSF" id="PIRSF000090">
    <property type="entry name" value="Beta-ETF"/>
    <property type="match status" value="1"/>
</dbReference>
<evidence type="ECO:0000256" key="1">
    <source>
        <dbReference type="ARBA" id="ARBA00007557"/>
    </source>
</evidence>
<dbReference type="CDD" id="cd01714">
    <property type="entry name" value="ETF_beta"/>
    <property type="match status" value="1"/>
</dbReference>
<dbReference type="InterPro" id="IPR000049">
    <property type="entry name" value="ET-Flavoprotein_bsu_CS"/>
</dbReference>
<dbReference type="PANTHER" id="PTHR21294">
    <property type="entry name" value="ELECTRON TRANSFER FLAVOPROTEIN BETA-SUBUNIT"/>
    <property type="match status" value="1"/>
</dbReference>
<comment type="caution">
    <text evidence="3">The sequence shown here is derived from an EMBL/GenBank/DDBJ whole genome shotgun (WGS) entry which is preliminary data.</text>
</comment>
<evidence type="ECO:0000259" key="2">
    <source>
        <dbReference type="SMART" id="SM00893"/>
    </source>
</evidence>
<dbReference type="PROSITE" id="PS01065">
    <property type="entry name" value="ETF_BETA"/>
    <property type="match status" value="1"/>
</dbReference>
<gene>
    <name evidence="3" type="ORF">IAC76_09420</name>
</gene>
<reference evidence="3" key="1">
    <citation type="submission" date="2020-10" db="EMBL/GenBank/DDBJ databases">
        <authorList>
            <person name="Gilroy R."/>
        </authorList>
    </citation>
    <scope>NUCLEOTIDE SEQUENCE</scope>
    <source>
        <strain evidence="3">10192</strain>
    </source>
</reference>
<sequence length="260" mass="28566">MKIVLCIKQVPDTSDIKWTENNTIQREGLESIINPYDVYAMESALKLKRSYENIEITALSMGPAQAVDMLKKAIAVGVDNAILLTDRKFAAADTYATGKTIGTAIKTKIPDFDLIICGQFAIDGDTAQTGPSIANTLDISQITYVQEIISYEEDTLTVRRELEDGTEIVKVKLPALICVLKDTFEPTRAKINGITKAQNFEIKTYGFEDLGLSSEDVGLKGSPTYVSKAFRPAPKDTQCQYCSTIEELAEQIKMCGGLND</sequence>
<comment type="similarity">
    <text evidence="1">Belongs to the ETF beta-subunit/FixA family.</text>
</comment>
<dbReference type="GO" id="GO:0009055">
    <property type="term" value="F:electron transfer activity"/>
    <property type="evidence" value="ECO:0007669"/>
    <property type="project" value="InterPro"/>
</dbReference>
<dbReference type="SUPFAM" id="SSF52402">
    <property type="entry name" value="Adenine nucleotide alpha hydrolases-like"/>
    <property type="match status" value="1"/>
</dbReference>
<dbReference type="Gene3D" id="3.40.50.620">
    <property type="entry name" value="HUPs"/>
    <property type="match status" value="1"/>
</dbReference>
<evidence type="ECO:0000313" key="3">
    <source>
        <dbReference type="EMBL" id="MBO8431592.1"/>
    </source>
</evidence>
<dbReference type="InterPro" id="IPR014729">
    <property type="entry name" value="Rossmann-like_a/b/a_fold"/>
</dbReference>
<dbReference type="InterPro" id="IPR012255">
    <property type="entry name" value="ETF_b"/>
</dbReference>
<organism evidence="3 4">
    <name type="scientific">Candidatus Scatousia excrementipullorum</name>
    <dbReference type="NCBI Taxonomy" id="2840936"/>
    <lineage>
        <taxon>Bacteria</taxon>
        <taxon>Candidatus Scatousia</taxon>
    </lineage>
</organism>
<name>A0A9D9DQS9_9BACT</name>
<dbReference type="InterPro" id="IPR033948">
    <property type="entry name" value="ETF_beta_N"/>
</dbReference>
<evidence type="ECO:0000313" key="4">
    <source>
        <dbReference type="Proteomes" id="UP000823632"/>
    </source>
</evidence>
<protein>
    <submittedName>
        <fullName evidence="3">Electron transfer flavoprotein subunit beta/FixA family protein</fullName>
    </submittedName>
</protein>
<dbReference type="EMBL" id="JADIND010000210">
    <property type="protein sequence ID" value="MBO8431592.1"/>
    <property type="molecule type" value="Genomic_DNA"/>
</dbReference>
<dbReference type="Proteomes" id="UP000823632">
    <property type="component" value="Unassembled WGS sequence"/>
</dbReference>
<feature type="domain" description="Electron transfer flavoprotein alpha/beta-subunit N-terminal" evidence="2">
    <location>
        <begin position="21"/>
        <end position="214"/>
    </location>
</feature>